<evidence type="ECO:0000256" key="13">
    <source>
        <dbReference type="ARBA" id="ARBA00023235"/>
    </source>
</evidence>
<dbReference type="InterPro" id="IPR002701">
    <property type="entry name" value="CM_II_prokaryot"/>
</dbReference>
<comment type="caution">
    <text evidence="23">The sequence shown here is derived from an EMBL/GenBank/DDBJ whole genome shotgun (WGS) entry which is preliminary data.</text>
</comment>
<evidence type="ECO:0000256" key="4">
    <source>
        <dbReference type="ARBA" id="ARBA00004741"/>
    </source>
</evidence>
<dbReference type="Proteomes" id="UP000886884">
    <property type="component" value="Unassembled WGS sequence"/>
</dbReference>
<dbReference type="CDD" id="cd04905">
    <property type="entry name" value="ACT_CM-PDT"/>
    <property type="match status" value="1"/>
</dbReference>
<evidence type="ECO:0000259" key="22">
    <source>
        <dbReference type="PROSITE" id="PS51671"/>
    </source>
</evidence>
<dbReference type="Pfam" id="PF01817">
    <property type="entry name" value="CM_2"/>
    <property type="match status" value="1"/>
</dbReference>
<evidence type="ECO:0000256" key="3">
    <source>
        <dbReference type="ARBA" id="ARBA00004496"/>
    </source>
</evidence>
<reference evidence="23" key="2">
    <citation type="journal article" date="2021" name="PeerJ">
        <title>Extensive microbial diversity within the chicken gut microbiome revealed by metagenomics and culture.</title>
        <authorList>
            <person name="Gilroy R."/>
            <person name="Ravi A."/>
            <person name="Getino M."/>
            <person name="Pursley I."/>
            <person name="Horton D.L."/>
            <person name="Alikhan N.F."/>
            <person name="Baker D."/>
            <person name="Gharbi K."/>
            <person name="Hall N."/>
            <person name="Watson M."/>
            <person name="Adriaenssens E.M."/>
            <person name="Foster-Nyarko E."/>
            <person name="Jarju S."/>
            <person name="Secka A."/>
            <person name="Antonio M."/>
            <person name="Oren A."/>
            <person name="Chaudhuri R.R."/>
            <person name="La Ragione R."/>
            <person name="Hildebrand F."/>
            <person name="Pallen M.J."/>
        </authorList>
    </citation>
    <scope>NUCLEOTIDE SEQUENCE</scope>
    <source>
        <strain evidence="23">CHK183-6373</strain>
    </source>
</reference>
<evidence type="ECO:0000256" key="15">
    <source>
        <dbReference type="ARBA" id="ARBA00023268"/>
    </source>
</evidence>
<evidence type="ECO:0000256" key="16">
    <source>
        <dbReference type="ARBA" id="ARBA00031175"/>
    </source>
</evidence>
<gene>
    <name evidence="23" type="ORF">IAA64_02575</name>
</gene>
<accession>A0A9D1P5U2</accession>
<evidence type="ECO:0000256" key="11">
    <source>
        <dbReference type="ARBA" id="ARBA00023141"/>
    </source>
</evidence>
<evidence type="ECO:0000256" key="7">
    <source>
        <dbReference type="ARBA" id="ARBA00014401"/>
    </source>
</evidence>
<dbReference type="InterPro" id="IPR008242">
    <property type="entry name" value="Chor_mutase/pphenate_deHydtase"/>
</dbReference>
<evidence type="ECO:0000256" key="6">
    <source>
        <dbReference type="ARBA" id="ARBA00013147"/>
    </source>
</evidence>
<dbReference type="AlphaFoldDB" id="A0A9D1P5U2"/>
<feature type="domain" description="ACT" evidence="22">
    <location>
        <begin position="298"/>
        <end position="377"/>
    </location>
</feature>
<keyword evidence="14" id="KW-0456">Lyase</keyword>
<evidence type="ECO:0000256" key="2">
    <source>
        <dbReference type="ARBA" id="ARBA00002364"/>
    </source>
</evidence>
<feature type="site" description="Essential for prephenate dehydratase activity" evidence="19">
    <location>
        <position position="279"/>
    </location>
</feature>
<feature type="domain" description="Prephenate dehydratase" evidence="21">
    <location>
        <begin position="111"/>
        <end position="286"/>
    </location>
</feature>
<dbReference type="GO" id="GO:0005737">
    <property type="term" value="C:cytoplasm"/>
    <property type="evidence" value="ECO:0007669"/>
    <property type="project" value="UniProtKB-SubCell"/>
</dbReference>
<keyword evidence="15" id="KW-0511">Multifunctional enzyme</keyword>
<evidence type="ECO:0000256" key="9">
    <source>
        <dbReference type="ARBA" id="ARBA00022490"/>
    </source>
</evidence>
<protein>
    <recommendedName>
        <fullName evidence="7">Bifunctional chorismate mutase/prephenate dehydratase</fullName>
        <ecNumber evidence="6">4.2.1.51</ecNumber>
    </recommendedName>
    <alternativeName>
        <fullName evidence="17">Chorismate mutase-prephenate dehydratase</fullName>
    </alternativeName>
    <alternativeName>
        <fullName evidence="8">Prephenate dehydratase</fullName>
    </alternativeName>
    <alternativeName>
        <fullName evidence="16">p-protein</fullName>
    </alternativeName>
</protein>
<evidence type="ECO:0000256" key="12">
    <source>
        <dbReference type="ARBA" id="ARBA00023222"/>
    </source>
</evidence>
<dbReference type="Gene3D" id="3.40.190.10">
    <property type="entry name" value="Periplasmic binding protein-like II"/>
    <property type="match status" value="2"/>
</dbReference>
<dbReference type="Gene3D" id="1.20.59.10">
    <property type="entry name" value="Chorismate mutase"/>
    <property type="match status" value="1"/>
</dbReference>
<keyword evidence="9" id="KW-0963">Cytoplasm</keyword>
<keyword evidence="11" id="KW-0057">Aromatic amino acid biosynthesis</keyword>
<dbReference type="InterPro" id="IPR002912">
    <property type="entry name" value="ACT_dom"/>
</dbReference>
<comment type="catalytic activity">
    <reaction evidence="18">
        <text>prephenate + H(+) = 3-phenylpyruvate + CO2 + H2O</text>
        <dbReference type="Rhea" id="RHEA:21648"/>
        <dbReference type="ChEBI" id="CHEBI:15377"/>
        <dbReference type="ChEBI" id="CHEBI:15378"/>
        <dbReference type="ChEBI" id="CHEBI:16526"/>
        <dbReference type="ChEBI" id="CHEBI:18005"/>
        <dbReference type="ChEBI" id="CHEBI:29934"/>
        <dbReference type="EC" id="4.2.1.51"/>
    </reaction>
</comment>
<dbReference type="GO" id="GO:0046417">
    <property type="term" value="P:chorismate metabolic process"/>
    <property type="evidence" value="ECO:0007669"/>
    <property type="project" value="InterPro"/>
</dbReference>
<dbReference type="InterPro" id="IPR036979">
    <property type="entry name" value="CM_dom_sf"/>
</dbReference>
<dbReference type="GO" id="GO:0004106">
    <property type="term" value="F:chorismate mutase activity"/>
    <property type="evidence" value="ECO:0007669"/>
    <property type="project" value="UniProtKB-EC"/>
</dbReference>
<dbReference type="SMART" id="SM00830">
    <property type="entry name" value="CM_2"/>
    <property type="match status" value="1"/>
</dbReference>
<evidence type="ECO:0000259" key="21">
    <source>
        <dbReference type="PROSITE" id="PS51171"/>
    </source>
</evidence>
<comment type="pathway">
    <text evidence="4">Amino-acid biosynthesis; L-phenylalanine biosynthesis; phenylpyruvate from prephenate: step 1/1.</text>
</comment>
<evidence type="ECO:0000256" key="1">
    <source>
        <dbReference type="ARBA" id="ARBA00000824"/>
    </source>
</evidence>
<reference evidence="23" key="1">
    <citation type="submission" date="2020-10" db="EMBL/GenBank/DDBJ databases">
        <authorList>
            <person name="Gilroy R."/>
        </authorList>
    </citation>
    <scope>NUCLEOTIDE SEQUENCE</scope>
    <source>
        <strain evidence="23">CHK183-6373</strain>
    </source>
</reference>
<dbReference type="PIRSF" id="PIRSF001500">
    <property type="entry name" value="Chor_mut_pdt_Ppr"/>
    <property type="match status" value="1"/>
</dbReference>
<organism evidence="23 24">
    <name type="scientific">Candidatus Ornithocaccomicrobium faecavium</name>
    <dbReference type="NCBI Taxonomy" id="2840890"/>
    <lineage>
        <taxon>Bacteria</taxon>
        <taxon>Bacillati</taxon>
        <taxon>Bacillota</taxon>
        <taxon>Clostridia</taxon>
        <taxon>Candidatus Ornithocaccomicrobium</taxon>
    </lineage>
</organism>
<evidence type="ECO:0000256" key="19">
    <source>
        <dbReference type="PIRSR" id="PIRSR001500-2"/>
    </source>
</evidence>
<comment type="function">
    <text evidence="2">Catalyzes the Claisen rearrangement of chorismate to prephenate and the decarboxylation/dehydration of prephenate to phenylpyruvate.</text>
</comment>
<dbReference type="InterPro" id="IPR001086">
    <property type="entry name" value="Preph_deHydtase"/>
</dbReference>
<feature type="domain" description="Chorismate mutase" evidence="20">
    <location>
        <begin position="1"/>
        <end position="85"/>
    </location>
</feature>
<evidence type="ECO:0000313" key="23">
    <source>
        <dbReference type="EMBL" id="HIV26827.1"/>
    </source>
</evidence>
<dbReference type="InterPro" id="IPR036263">
    <property type="entry name" value="Chorismate_II_sf"/>
</dbReference>
<dbReference type="InterPro" id="IPR045865">
    <property type="entry name" value="ACT-like_dom_sf"/>
</dbReference>
<dbReference type="PANTHER" id="PTHR21022">
    <property type="entry name" value="PREPHENATE DEHYDRATASE P PROTEIN"/>
    <property type="match status" value="1"/>
</dbReference>
<comment type="catalytic activity">
    <reaction evidence="1">
        <text>chorismate = prephenate</text>
        <dbReference type="Rhea" id="RHEA:13897"/>
        <dbReference type="ChEBI" id="CHEBI:29748"/>
        <dbReference type="ChEBI" id="CHEBI:29934"/>
        <dbReference type="EC" id="5.4.99.5"/>
    </reaction>
</comment>
<dbReference type="SUPFAM" id="SSF53850">
    <property type="entry name" value="Periplasmic binding protein-like II"/>
    <property type="match status" value="1"/>
</dbReference>
<keyword evidence="13" id="KW-0413">Isomerase</keyword>
<sequence>MELKDYRAKIDEIDAQIAHLFAERMQAAEAIADYKAQNHLPIYHPAREREVLLSASQAAAPYSREARVVFGAMMDVSRSRQAARLAGESPLTQAISRAVAETPATFPQNATVACQGIEGAYSHQAANRLFALPQILFFQRFDGVFQAVEKGLCRYGVLPIENSSAGSVTEVYDLMKGRDFSIVRGTRLHIVHALLTRGAKLGQIREVISHEQAVRQCAPFLKAHPEIRVTLCANTAVAAQTVANSGRDDLAAIASPACAELYGLTALPDSIQASDNNHTRFIVISKKPEIYPGANRISLMLTLPHVAGSLYRMIARFSALEMNLLKIESRPIPGRDFEFMFYFDVEASCANPEVLSLLAELESTVSQFAFLGNYAEV</sequence>
<dbReference type="PANTHER" id="PTHR21022:SF19">
    <property type="entry name" value="PREPHENATE DEHYDRATASE-RELATED"/>
    <property type="match status" value="1"/>
</dbReference>
<dbReference type="SUPFAM" id="SSF48600">
    <property type="entry name" value="Chorismate mutase II"/>
    <property type="match status" value="1"/>
</dbReference>
<evidence type="ECO:0000256" key="14">
    <source>
        <dbReference type="ARBA" id="ARBA00023239"/>
    </source>
</evidence>
<dbReference type="PROSITE" id="PS51171">
    <property type="entry name" value="PREPHENATE_DEHYDR_3"/>
    <property type="match status" value="1"/>
</dbReference>
<name>A0A9D1P5U2_9FIRM</name>
<dbReference type="CDD" id="cd13631">
    <property type="entry name" value="PBP2_Ct-PDT_like"/>
    <property type="match status" value="1"/>
</dbReference>
<dbReference type="Gene3D" id="3.30.70.260">
    <property type="match status" value="1"/>
</dbReference>
<dbReference type="PROSITE" id="PS51168">
    <property type="entry name" value="CHORISMATE_MUT_2"/>
    <property type="match status" value="1"/>
</dbReference>
<keyword evidence="10" id="KW-0028">Amino-acid biosynthesis</keyword>
<comment type="pathway">
    <text evidence="5">Metabolic intermediate biosynthesis; prephenate biosynthesis; prephenate from chorismate: step 1/1.</text>
</comment>
<dbReference type="GO" id="GO:0009094">
    <property type="term" value="P:L-phenylalanine biosynthetic process"/>
    <property type="evidence" value="ECO:0007669"/>
    <property type="project" value="UniProtKB-KW"/>
</dbReference>
<dbReference type="EMBL" id="DVOT01000049">
    <property type="protein sequence ID" value="HIV26827.1"/>
    <property type="molecule type" value="Genomic_DNA"/>
</dbReference>
<evidence type="ECO:0000256" key="10">
    <source>
        <dbReference type="ARBA" id="ARBA00022605"/>
    </source>
</evidence>
<evidence type="ECO:0000256" key="8">
    <source>
        <dbReference type="ARBA" id="ARBA00021872"/>
    </source>
</evidence>
<evidence type="ECO:0000256" key="18">
    <source>
        <dbReference type="ARBA" id="ARBA00047848"/>
    </source>
</evidence>
<dbReference type="PROSITE" id="PS51671">
    <property type="entry name" value="ACT"/>
    <property type="match status" value="1"/>
</dbReference>
<evidence type="ECO:0000256" key="17">
    <source>
        <dbReference type="ARBA" id="ARBA00031520"/>
    </source>
</evidence>
<dbReference type="GO" id="GO:0004664">
    <property type="term" value="F:prephenate dehydratase activity"/>
    <property type="evidence" value="ECO:0007669"/>
    <property type="project" value="UniProtKB-EC"/>
</dbReference>
<dbReference type="SUPFAM" id="SSF55021">
    <property type="entry name" value="ACT-like"/>
    <property type="match status" value="1"/>
</dbReference>
<keyword evidence="12" id="KW-0584">Phenylalanine biosynthesis</keyword>
<proteinExistence type="predicted"/>
<evidence type="ECO:0000256" key="5">
    <source>
        <dbReference type="ARBA" id="ARBA00004817"/>
    </source>
</evidence>
<evidence type="ECO:0000259" key="20">
    <source>
        <dbReference type="PROSITE" id="PS51168"/>
    </source>
</evidence>
<dbReference type="EC" id="4.2.1.51" evidence="6"/>
<comment type="subcellular location">
    <subcellularLocation>
        <location evidence="3">Cytoplasm</location>
    </subcellularLocation>
</comment>
<evidence type="ECO:0000313" key="24">
    <source>
        <dbReference type="Proteomes" id="UP000886884"/>
    </source>
</evidence>
<dbReference type="Pfam" id="PF00800">
    <property type="entry name" value="PDT"/>
    <property type="match status" value="1"/>
</dbReference>